<accession>A0A8W8IT22</accession>
<keyword evidence="3" id="KW-1185">Reference proteome</keyword>
<evidence type="ECO:0000313" key="3">
    <source>
        <dbReference type="Proteomes" id="UP000005408"/>
    </source>
</evidence>
<organism evidence="2 3">
    <name type="scientific">Magallana gigas</name>
    <name type="common">Pacific oyster</name>
    <name type="synonym">Crassostrea gigas</name>
    <dbReference type="NCBI Taxonomy" id="29159"/>
    <lineage>
        <taxon>Eukaryota</taxon>
        <taxon>Metazoa</taxon>
        <taxon>Spiralia</taxon>
        <taxon>Lophotrochozoa</taxon>
        <taxon>Mollusca</taxon>
        <taxon>Bivalvia</taxon>
        <taxon>Autobranchia</taxon>
        <taxon>Pteriomorphia</taxon>
        <taxon>Ostreida</taxon>
        <taxon>Ostreoidea</taxon>
        <taxon>Ostreidae</taxon>
        <taxon>Magallana</taxon>
    </lineage>
</organism>
<proteinExistence type="predicted"/>
<dbReference type="EnsemblMetazoa" id="G15731.1">
    <property type="protein sequence ID" value="G15731.1:cds"/>
    <property type="gene ID" value="G15731"/>
</dbReference>
<dbReference type="Proteomes" id="UP000005408">
    <property type="component" value="Unassembled WGS sequence"/>
</dbReference>
<sequence length="94" mass="10997">MAKLSHCRTKARMRKRRVERRASDPTSQKFANTILQWKPINQRLLYVRLNTRYAKVSIVSASSLIDKADEEAKDNFYSSLQAVLDEIPRHDVTY</sequence>
<dbReference type="AlphaFoldDB" id="A0A8W8IT22"/>
<reference evidence="2" key="1">
    <citation type="submission" date="2022-08" db="UniProtKB">
        <authorList>
            <consortium name="EnsemblMetazoa"/>
        </authorList>
    </citation>
    <scope>IDENTIFICATION</scope>
    <source>
        <strain evidence="2">05x7-T-G4-1.051#20</strain>
    </source>
</reference>
<feature type="compositionally biased region" description="Basic residues" evidence="1">
    <location>
        <begin position="1"/>
        <end position="19"/>
    </location>
</feature>
<evidence type="ECO:0000256" key="1">
    <source>
        <dbReference type="SAM" id="MobiDB-lite"/>
    </source>
</evidence>
<feature type="region of interest" description="Disordered" evidence="1">
    <location>
        <begin position="1"/>
        <end position="26"/>
    </location>
</feature>
<name>A0A8W8IT22_MAGGI</name>
<protein>
    <submittedName>
        <fullName evidence="2">Uncharacterized protein</fullName>
    </submittedName>
</protein>
<evidence type="ECO:0000313" key="2">
    <source>
        <dbReference type="EnsemblMetazoa" id="G15731.1:cds"/>
    </source>
</evidence>